<evidence type="ECO:0000313" key="2">
    <source>
        <dbReference type="Proteomes" id="UP000186769"/>
    </source>
</evidence>
<dbReference type="EMBL" id="MSKW01000005">
    <property type="protein sequence ID" value="OLO79152.1"/>
    <property type="molecule type" value="Genomic_DNA"/>
</dbReference>
<protein>
    <submittedName>
        <fullName evidence="1">Uncharacterized protein</fullName>
    </submittedName>
</protein>
<dbReference type="AlphaFoldDB" id="A0A1Q8XFN8"/>
<proteinExistence type="predicted"/>
<accession>A0A1Q8XFN8</accession>
<name>A0A1Q8XFN8_9ACTO</name>
<dbReference type="Proteomes" id="UP000186769">
    <property type="component" value="Unassembled WGS sequence"/>
</dbReference>
<reference evidence="1 2" key="1">
    <citation type="submission" date="2016-12" db="EMBL/GenBank/DDBJ databases">
        <title>Genomic comparison of strains in the 'Actinomyces naeslundii' group.</title>
        <authorList>
            <person name="Mughal S.R."/>
            <person name="Do T."/>
            <person name="Gilbert S.C."/>
            <person name="Witherden E.A."/>
            <person name="Didelot X."/>
            <person name="Beighton D."/>
        </authorList>
    </citation>
    <scope>NUCLEOTIDE SEQUENCE [LARGE SCALE GENOMIC DNA]</scope>
    <source>
        <strain evidence="1 2">G53E</strain>
    </source>
</reference>
<comment type="caution">
    <text evidence="1">The sequence shown here is derived from an EMBL/GenBank/DDBJ whole genome shotgun (WGS) entry which is preliminary data.</text>
</comment>
<dbReference type="RefSeq" id="WP_075414092.1">
    <property type="nucleotide sequence ID" value="NZ_MSKW01000005.1"/>
</dbReference>
<evidence type="ECO:0000313" key="1">
    <source>
        <dbReference type="EMBL" id="OLO79152.1"/>
    </source>
</evidence>
<sequence>MLRVASDLQGALEVAGLLRERVEAGWRPGEICSALDEDLPEPVGHLSRLVAWRLRHKVDPALAPAALVAAGEGQVEVARRAVRVVEPPRTREQELAERAWDQVRREHPDVGRARQMSLAGELVEQWRQAEVEVGEVAS</sequence>
<gene>
    <name evidence="1" type="ORF">BKH15_02610</name>
</gene>
<organism evidence="1 2">
    <name type="scientific">Actinomyces oris</name>
    <dbReference type="NCBI Taxonomy" id="544580"/>
    <lineage>
        <taxon>Bacteria</taxon>
        <taxon>Bacillati</taxon>
        <taxon>Actinomycetota</taxon>
        <taxon>Actinomycetes</taxon>
        <taxon>Actinomycetales</taxon>
        <taxon>Actinomycetaceae</taxon>
        <taxon>Actinomyces</taxon>
    </lineage>
</organism>